<dbReference type="Proteomes" id="UP000186465">
    <property type="component" value="Unassembled WGS sequence"/>
</dbReference>
<gene>
    <name evidence="3" type="ORF">BM477_03235</name>
</gene>
<reference evidence="4" key="1">
    <citation type="submission" date="2016-11" db="EMBL/GenBank/DDBJ databases">
        <title>Actinomyces gypaetusis sp. nov. isolated from Gypaetus barbatus in Qinghai Tibet Plateau China.</title>
        <authorList>
            <person name="Meng X."/>
        </authorList>
    </citation>
    <scope>NUCLEOTIDE SEQUENCE [LARGE SCALE GENOMIC DNA]</scope>
    <source>
        <strain evidence="4">DSM 15383</strain>
    </source>
</reference>
<evidence type="ECO:0000313" key="3">
    <source>
        <dbReference type="EMBL" id="OKL49932.1"/>
    </source>
</evidence>
<dbReference type="EMBL" id="MPDM01000003">
    <property type="protein sequence ID" value="OKL49932.1"/>
    <property type="molecule type" value="Genomic_DNA"/>
</dbReference>
<dbReference type="InterPro" id="IPR011006">
    <property type="entry name" value="CheY-like_superfamily"/>
</dbReference>
<evidence type="ECO:0000256" key="1">
    <source>
        <dbReference type="PROSITE-ProRule" id="PRU00169"/>
    </source>
</evidence>
<accession>A0A1Q5PR36</accession>
<feature type="domain" description="Response regulatory" evidence="2">
    <location>
        <begin position="8"/>
        <end position="129"/>
    </location>
</feature>
<proteinExistence type="predicted"/>
<keyword evidence="4" id="KW-1185">Reference proteome</keyword>
<evidence type="ECO:0000313" key="4">
    <source>
        <dbReference type="Proteomes" id="UP000186465"/>
    </source>
</evidence>
<dbReference type="AlphaFoldDB" id="A0A1Q5PR36"/>
<sequence>MANKDHLNILVFSDDSSFREEIKAAIGLHPYVGSPQVTFHDAATSFGVTSILEENHVDLAIFDGEVQKDGAMSVAHTVHDTLPEDSIPPIVFIVARQQDEWLARGAHASLILTQPVEPILLQEQVAQLLKR</sequence>
<feature type="modified residue" description="4-aspartylphosphate" evidence="1">
    <location>
        <position position="63"/>
    </location>
</feature>
<dbReference type="InterPro" id="IPR001789">
    <property type="entry name" value="Sig_transdc_resp-reg_receiver"/>
</dbReference>
<dbReference type="OrthoDB" id="3395459at2"/>
<comment type="caution">
    <text evidence="3">The sequence shown here is derived from an EMBL/GenBank/DDBJ whole genome shotgun (WGS) entry which is preliminary data.</text>
</comment>
<name>A0A1Q5PR36_9ACTO</name>
<dbReference type="SUPFAM" id="SSF52172">
    <property type="entry name" value="CheY-like"/>
    <property type="match status" value="1"/>
</dbReference>
<dbReference type="Gene3D" id="3.40.50.2300">
    <property type="match status" value="1"/>
</dbReference>
<dbReference type="PROSITE" id="PS50110">
    <property type="entry name" value="RESPONSE_REGULATORY"/>
    <property type="match status" value="1"/>
</dbReference>
<evidence type="ECO:0000259" key="2">
    <source>
        <dbReference type="PROSITE" id="PS50110"/>
    </source>
</evidence>
<dbReference type="STRING" id="156892.BM477_03235"/>
<organism evidence="3 4">
    <name type="scientific">Boudabousia marimammalium</name>
    <dbReference type="NCBI Taxonomy" id="156892"/>
    <lineage>
        <taxon>Bacteria</taxon>
        <taxon>Bacillati</taxon>
        <taxon>Actinomycetota</taxon>
        <taxon>Actinomycetes</taxon>
        <taxon>Actinomycetales</taxon>
        <taxon>Actinomycetaceae</taxon>
        <taxon>Boudabousia</taxon>
    </lineage>
</organism>
<dbReference type="RefSeq" id="WP_075361256.1">
    <property type="nucleotide sequence ID" value="NZ_MPDM01000003.1"/>
</dbReference>
<keyword evidence="1" id="KW-0597">Phosphoprotein</keyword>
<protein>
    <recommendedName>
        <fullName evidence="2">Response regulatory domain-containing protein</fullName>
    </recommendedName>
</protein>
<dbReference type="GO" id="GO:0000160">
    <property type="term" value="P:phosphorelay signal transduction system"/>
    <property type="evidence" value="ECO:0007669"/>
    <property type="project" value="InterPro"/>
</dbReference>